<dbReference type="EMBL" id="BSFE01000002">
    <property type="protein sequence ID" value="GLK51162.1"/>
    <property type="molecule type" value="Genomic_DNA"/>
</dbReference>
<organism evidence="1 2">
    <name type="scientific">Maricaulis virginensis</name>
    <dbReference type="NCBI Taxonomy" id="144022"/>
    <lineage>
        <taxon>Bacteria</taxon>
        <taxon>Pseudomonadati</taxon>
        <taxon>Pseudomonadota</taxon>
        <taxon>Alphaproteobacteria</taxon>
        <taxon>Maricaulales</taxon>
        <taxon>Maricaulaceae</taxon>
        <taxon>Maricaulis</taxon>
    </lineage>
</organism>
<dbReference type="Proteomes" id="UP001143486">
    <property type="component" value="Unassembled WGS sequence"/>
</dbReference>
<accession>A0A9W6MMH1</accession>
<dbReference type="RefSeq" id="WP_271185556.1">
    <property type="nucleotide sequence ID" value="NZ_BSFE01000002.1"/>
</dbReference>
<name>A0A9W6MMH1_9PROT</name>
<evidence type="ECO:0000313" key="2">
    <source>
        <dbReference type="Proteomes" id="UP001143486"/>
    </source>
</evidence>
<comment type="caution">
    <text evidence="1">The sequence shown here is derived from an EMBL/GenBank/DDBJ whole genome shotgun (WGS) entry which is preliminary data.</text>
</comment>
<proteinExistence type="predicted"/>
<gene>
    <name evidence="1" type="ORF">GCM10017621_06700</name>
</gene>
<protein>
    <submittedName>
        <fullName evidence="1">Zinc/iron-chelating domain-containing protein</fullName>
    </submittedName>
</protein>
<reference evidence="1" key="2">
    <citation type="submission" date="2023-01" db="EMBL/GenBank/DDBJ databases">
        <authorList>
            <person name="Sun Q."/>
            <person name="Evtushenko L."/>
        </authorList>
    </citation>
    <scope>NUCLEOTIDE SEQUENCE</scope>
    <source>
        <strain evidence="1">VKM B-1513</strain>
    </source>
</reference>
<keyword evidence="2" id="KW-1185">Reference proteome</keyword>
<dbReference type="AlphaFoldDB" id="A0A9W6MMH1"/>
<dbReference type="InterPro" id="IPR005358">
    <property type="entry name" value="Puta_zinc/iron-chelating_dom"/>
</dbReference>
<reference evidence="1" key="1">
    <citation type="journal article" date="2014" name="Int. J. Syst. Evol. Microbiol.">
        <title>Complete genome sequence of Corynebacterium casei LMG S-19264T (=DSM 44701T), isolated from a smear-ripened cheese.</title>
        <authorList>
            <consortium name="US DOE Joint Genome Institute (JGI-PGF)"/>
            <person name="Walter F."/>
            <person name="Albersmeier A."/>
            <person name="Kalinowski J."/>
            <person name="Ruckert C."/>
        </authorList>
    </citation>
    <scope>NUCLEOTIDE SEQUENCE</scope>
    <source>
        <strain evidence="1">VKM B-1513</strain>
    </source>
</reference>
<sequence length="109" mass="12016">MSDTAFDCVACGACCFSRNPRYLVLLPEDRERDLPRDSLIVDGERSFVDFSCGHCVHLQLDLTAGQAICAVYDNRPEACRAFRAGSFECGKAIRANGILGEKVREVRVA</sequence>
<dbReference type="Pfam" id="PF03692">
    <property type="entry name" value="CxxCxxCC"/>
    <property type="match status" value="1"/>
</dbReference>
<evidence type="ECO:0000313" key="1">
    <source>
        <dbReference type="EMBL" id="GLK51162.1"/>
    </source>
</evidence>